<dbReference type="RefSeq" id="XP_064852983.1">
    <property type="nucleotide sequence ID" value="XM_064996911.1"/>
</dbReference>
<sequence length="183" mass="20595">MENHKYSTTFSSSIPSVEPSSSAILLSSSSSNNRLALGLGIGVPLGVLFTLFLIFIWFHRKHRAKCYDEKKGNLMLEPESPVTDKKLLVANADEETDTYSGNLLASTEYNITIPNYPFEPEEPIMYKTPMPSFHIEEKDESVSYKIRHDSPLKPHEKDPNRRGIIKVSSNPDYDRSSLSSVSL</sequence>
<keyword evidence="2" id="KW-0812">Transmembrane</keyword>
<feature type="transmembrane region" description="Helical" evidence="2">
    <location>
        <begin position="35"/>
        <end position="58"/>
    </location>
</feature>
<evidence type="ECO:0000313" key="3">
    <source>
        <dbReference type="EMBL" id="GMM35987.1"/>
    </source>
</evidence>
<proteinExistence type="predicted"/>
<dbReference type="EMBL" id="BTFZ01000011">
    <property type="protein sequence ID" value="GMM35987.1"/>
    <property type="molecule type" value="Genomic_DNA"/>
</dbReference>
<feature type="region of interest" description="Disordered" evidence="1">
    <location>
        <begin position="146"/>
        <end position="183"/>
    </location>
</feature>
<evidence type="ECO:0000256" key="2">
    <source>
        <dbReference type="SAM" id="Phobius"/>
    </source>
</evidence>
<accession>A0AAV5QN09</accession>
<evidence type="ECO:0000256" key="1">
    <source>
        <dbReference type="SAM" id="MobiDB-lite"/>
    </source>
</evidence>
<protein>
    <submittedName>
        <fullName evidence="3">Uncharacterized protein</fullName>
    </submittedName>
</protein>
<organism evidence="3 4">
    <name type="scientific">Saccharomycopsis crataegensis</name>
    <dbReference type="NCBI Taxonomy" id="43959"/>
    <lineage>
        <taxon>Eukaryota</taxon>
        <taxon>Fungi</taxon>
        <taxon>Dikarya</taxon>
        <taxon>Ascomycota</taxon>
        <taxon>Saccharomycotina</taxon>
        <taxon>Saccharomycetes</taxon>
        <taxon>Saccharomycopsidaceae</taxon>
        <taxon>Saccharomycopsis</taxon>
    </lineage>
</organism>
<comment type="caution">
    <text evidence="3">The sequence shown here is derived from an EMBL/GenBank/DDBJ whole genome shotgun (WGS) entry which is preliminary data.</text>
</comment>
<evidence type="ECO:0000313" key="4">
    <source>
        <dbReference type="Proteomes" id="UP001360560"/>
    </source>
</evidence>
<keyword evidence="4" id="KW-1185">Reference proteome</keyword>
<dbReference type="GeneID" id="90073962"/>
<feature type="compositionally biased region" description="Basic and acidic residues" evidence="1">
    <location>
        <begin position="146"/>
        <end position="161"/>
    </location>
</feature>
<keyword evidence="2" id="KW-0472">Membrane</keyword>
<feature type="compositionally biased region" description="Polar residues" evidence="1">
    <location>
        <begin position="167"/>
        <end position="183"/>
    </location>
</feature>
<name>A0AAV5QN09_9ASCO</name>
<dbReference type="Proteomes" id="UP001360560">
    <property type="component" value="Unassembled WGS sequence"/>
</dbReference>
<keyword evidence="2" id="KW-1133">Transmembrane helix</keyword>
<gene>
    <name evidence="3" type="ORF">DASC09_033120</name>
</gene>
<dbReference type="AlphaFoldDB" id="A0AAV5QN09"/>
<reference evidence="3 4" key="1">
    <citation type="journal article" date="2023" name="Elife">
        <title>Identification of key yeast species and microbe-microbe interactions impacting larval growth of Drosophila in the wild.</title>
        <authorList>
            <person name="Mure A."/>
            <person name="Sugiura Y."/>
            <person name="Maeda R."/>
            <person name="Honda K."/>
            <person name="Sakurai N."/>
            <person name="Takahashi Y."/>
            <person name="Watada M."/>
            <person name="Katoh T."/>
            <person name="Gotoh A."/>
            <person name="Gotoh Y."/>
            <person name="Taniguchi I."/>
            <person name="Nakamura K."/>
            <person name="Hayashi T."/>
            <person name="Katayama T."/>
            <person name="Uemura T."/>
            <person name="Hattori Y."/>
        </authorList>
    </citation>
    <scope>NUCLEOTIDE SEQUENCE [LARGE SCALE GENOMIC DNA]</scope>
    <source>
        <strain evidence="3 4">SC-9</strain>
    </source>
</reference>